<evidence type="ECO:0000313" key="6">
    <source>
        <dbReference type="Proteomes" id="UP001328107"/>
    </source>
</evidence>
<dbReference type="GO" id="GO:0005782">
    <property type="term" value="C:peroxisomal matrix"/>
    <property type="evidence" value="ECO:0007669"/>
    <property type="project" value="UniProtKB-SubCell"/>
</dbReference>
<proteinExistence type="inferred from homology"/>
<feature type="non-terminal residue" evidence="5">
    <location>
        <position position="1"/>
    </location>
</feature>
<feature type="domain" description="Acyl-CoA thioesterase-like C-terminal" evidence="4">
    <location>
        <begin position="164"/>
        <end position="307"/>
    </location>
</feature>
<reference evidence="6" key="1">
    <citation type="submission" date="2022-10" db="EMBL/GenBank/DDBJ databases">
        <title>Genome assembly of Pristionchus species.</title>
        <authorList>
            <person name="Yoshida K."/>
            <person name="Sommer R.J."/>
        </authorList>
    </citation>
    <scope>NUCLEOTIDE SEQUENCE [LARGE SCALE GENOMIC DNA]</scope>
    <source>
        <strain evidence="6">RS5460</strain>
    </source>
</reference>
<evidence type="ECO:0000256" key="1">
    <source>
        <dbReference type="ARBA" id="ARBA00006538"/>
    </source>
</evidence>
<dbReference type="InterPro" id="IPR042171">
    <property type="entry name" value="Acyl-CoA_hotdog"/>
</dbReference>
<dbReference type="GO" id="GO:0047617">
    <property type="term" value="F:fatty acyl-CoA hydrolase activity"/>
    <property type="evidence" value="ECO:0007669"/>
    <property type="project" value="InterPro"/>
</dbReference>
<dbReference type="Proteomes" id="UP001328107">
    <property type="component" value="Unassembled WGS sequence"/>
</dbReference>
<comment type="similarity">
    <text evidence="1">Belongs to the C/M/P thioester hydrolase family.</text>
</comment>
<dbReference type="InterPro" id="IPR003703">
    <property type="entry name" value="Acyl_CoA_thio"/>
</dbReference>
<evidence type="ECO:0000256" key="2">
    <source>
        <dbReference type="ARBA" id="ARBA00022801"/>
    </source>
</evidence>
<dbReference type="EMBL" id="BTRK01000002">
    <property type="protein sequence ID" value="GMR39650.1"/>
    <property type="molecule type" value="Genomic_DNA"/>
</dbReference>
<sequence length="317" mass="36802">HYEFVQNDPINENFEFTEVEKDVFKNCTLKTPGGHGNRHTYGGILCAHSLAAADKTVPSELYCHSFQCNFILQVDTNIAVQYHVLRLFDGRSFATRSVECKQEGIVKFAALIAYHKLEPHSIVHQSNMPSVPKPEDCEDFDTAWAFHQAYRPAHRRTKYEDVNFKDTNRPRVFQAFETRCTHSRLFYNTRDSTAKHYFWSRYKFPLQDTRRMHALTLLYISDNSNNLMVVNSHLHNRSTHCSDGFHISMSFSLSHTIYFHGRSFNANDWMLIEMESTNAAHGRGLTRGRIWNERGELIASISQEVVMRTKNSQEAKL</sequence>
<name>A0AAN5CCI6_9BILA</name>
<dbReference type="AlphaFoldDB" id="A0AAN5CCI6"/>
<feature type="domain" description="Acyl-CoA thioesterase-like N-terminal HotDog" evidence="3">
    <location>
        <begin position="37"/>
        <end position="113"/>
    </location>
</feature>
<dbReference type="PANTHER" id="PTHR11066">
    <property type="entry name" value="ACYL-COA THIOESTERASE"/>
    <property type="match status" value="1"/>
</dbReference>
<comment type="caution">
    <text evidence="5">The sequence shown here is derived from an EMBL/GenBank/DDBJ whole genome shotgun (WGS) entry which is preliminary data.</text>
</comment>
<dbReference type="Gene3D" id="2.40.160.210">
    <property type="entry name" value="Acyl-CoA thioesterase, double hotdog domain"/>
    <property type="match status" value="1"/>
</dbReference>
<dbReference type="Pfam" id="PF20789">
    <property type="entry name" value="4HBT_3C"/>
    <property type="match status" value="1"/>
</dbReference>
<evidence type="ECO:0000259" key="4">
    <source>
        <dbReference type="Pfam" id="PF20789"/>
    </source>
</evidence>
<dbReference type="PANTHER" id="PTHR11066:SF34">
    <property type="entry name" value="ACYL-COENZYME A THIOESTERASE 8"/>
    <property type="match status" value="1"/>
</dbReference>
<organism evidence="5 6">
    <name type="scientific">Pristionchus mayeri</name>
    <dbReference type="NCBI Taxonomy" id="1317129"/>
    <lineage>
        <taxon>Eukaryota</taxon>
        <taxon>Metazoa</taxon>
        <taxon>Ecdysozoa</taxon>
        <taxon>Nematoda</taxon>
        <taxon>Chromadorea</taxon>
        <taxon>Rhabditida</taxon>
        <taxon>Rhabditina</taxon>
        <taxon>Diplogasteromorpha</taxon>
        <taxon>Diplogasteroidea</taxon>
        <taxon>Neodiplogasteridae</taxon>
        <taxon>Pristionchus</taxon>
    </lineage>
</organism>
<gene>
    <name evidence="5" type="ORF">PMAYCL1PPCAC_09845</name>
</gene>
<keyword evidence="6" id="KW-1185">Reference proteome</keyword>
<dbReference type="SUPFAM" id="SSF54637">
    <property type="entry name" value="Thioesterase/thiol ester dehydrase-isomerase"/>
    <property type="match status" value="2"/>
</dbReference>
<dbReference type="InterPro" id="IPR049450">
    <property type="entry name" value="ACOT8-like_C"/>
</dbReference>
<accession>A0AAN5CCI6</accession>
<dbReference type="InterPro" id="IPR049449">
    <property type="entry name" value="TesB_ACOT8-like_N"/>
</dbReference>
<evidence type="ECO:0000259" key="3">
    <source>
        <dbReference type="Pfam" id="PF13622"/>
    </source>
</evidence>
<keyword evidence="2" id="KW-0378">Hydrolase</keyword>
<dbReference type="GO" id="GO:0009062">
    <property type="term" value="P:fatty acid catabolic process"/>
    <property type="evidence" value="ECO:0007669"/>
    <property type="project" value="TreeGrafter"/>
</dbReference>
<dbReference type="GO" id="GO:0006637">
    <property type="term" value="P:acyl-CoA metabolic process"/>
    <property type="evidence" value="ECO:0007669"/>
    <property type="project" value="InterPro"/>
</dbReference>
<dbReference type="CDD" id="cd03444">
    <property type="entry name" value="Thioesterase_II_repeat1"/>
    <property type="match status" value="1"/>
</dbReference>
<dbReference type="Pfam" id="PF13622">
    <property type="entry name" value="4HBT_3"/>
    <property type="match status" value="1"/>
</dbReference>
<dbReference type="CDD" id="cd03445">
    <property type="entry name" value="Thioesterase_II_repeat2"/>
    <property type="match status" value="1"/>
</dbReference>
<dbReference type="InterPro" id="IPR029069">
    <property type="entry name" value="HotDog_dom_sf"/>
</dbReference>
<evidence type="ECO:0000313" key="5">
    <source>
        <dbReference type="EMBL" id="GMR39650.1"/>
    </source>
</evidence>
<protein>
    <submittedName>
        <fullName evidence="5">Uncharacterized protein</fullName>
    </submittedName>
</protein>